<evidence type="ECO:0000313" key="3">
    <source>
        <dbReference type="EMBL" id="QNR66730.1"/>
    </source>
</evidence>
<accession>A0A7H0Y6M2</accession>
<dbReference type="AlphaFoldDB" id="A0A7H0Y6M2"/>
<evidence type="ECO:0000256" key="1">
    <source>
        <dbReference type="SAM" id="MobiDB-lite"/>
    </source>
</evidence>
<protein>
    <submittedName>
        <fullName evidence="3">Uncharacterized protein</fullName>
    </submittedName>
</protein>
<reference evidence="3 4" key="1">
    <citation type="submission" date="2020-09" db="EMBL/GenBank/DDBJ databases">
        <title>Characterization of Paenibacillus peoriae strain ZF390 with broad-spectrum antimicrobial activity as a potential biocontrol agent.</title>
        <authorList>
            <person name="Li L."/>
            <person name="Zhao Y."/>
            <person name="Li B."/>
            <person name="Xie X."/>
        </authorList>
    </citation>
    <scope>NUCLEOTIDE SEQUENCE [LARGE SCALE GENOMIC DNA]</scope>
    <source>
        <strain evidence="3 4">ZF390</strain>
    </source>
</reference>
<evidence type="ECO:0000256" key="2">
    <source>
        <dbReference type="SAM" id="Phobius"/>
    </source>
</evidence>
<feature type="compositionally biased region" description="Basic residues" evidence="1">
    <location>
        <begin position="66"/>
        <end position="86"/>
    </location>
</feature>
<dbReference type="EMBL" id="CP061172">
    <property type="protein sequence ID" value="QNR66730.1"/>
    <property type="molecule type" value="Genomic_DNA"/>
</dbReference>
<feature type="region of interest" description="Disordered" evidence="1">
    <location>
        <begin position="58"/>
        <end position="89"/>
    </location>
</feature>
<name>A0A7H0Y6M2_9BACL</name>
<sequence>MFPIYPVNEANVAPHGGRLVCAVMRDGTRHIGILSGCSKGKLMLNGYPPSFPGSLYAGSYSNKGKQSPKKNSSKKKKRNPKNKARTSAKLNALIKPPNAPLSPSFPYDAGGFAGNGYSSYGNGRSGYRGGYGGYGYGAGLALDLALIAFLFLLI</sequence>
<keyword evidence="2" id="KW-1133">Transmembrane helix</keyword>
<evidence type="ECO:0000313" key="4">
    <source>
        <dbReference type="Proteomes" id="UP000516384"/>
    </source>
</evidence>
<keyword evidence="2" id="KW-0812">Transmembrane</keyword>
<proteinExistence type="predicted"/>
<dbReference type="Proteomes" id="UP000516384">
    <property type="component" value="Chromosome"/>
</dbReference>
<organism evidence="3 4">
    <name type="scientific">Paenibacillus peoriae</name>
    <dbReference type="NCBI Taxonomy" id="59893"/>
    <lineage>
        <taxon>Bacteria</taxon>
        <taxon>Bacillati</taxon>
        <taxon>Bacillota</taxon>
        <taxon>Bacilli</taxon>
        <taxon>Bacillales</taxon>
        <taxon>Paenibacillaceae</taxon>
        <taxon>Paenibacillus</taxon>
    </lineage>
</organism>
<dbReference type="RefSeq" id="WP_190297940.1">
    <property type="nucleotide sequence ID" value="NZ_CP061172.1"/>
</dbReference>
<feature type="transmembrane region" description="Helical" evidence="2">
    <location>
        <begin position="134"/>
        <end position="153"/>
    </location>
</feature>
<gene>
    <name evidence="3" type="ORF">IAQ67_23445</name>
</gene>
<keyword evidence="2" id="KW-0472">Membrane</keyword>